<protein>
    <submittedName>
        <fullName evidence="1">Putative sporulation protein YyaC</fullName>
    </submittedName>
</protein>
<dbReference type="Proteomes" id="UP000183952">
    <property type="component" value="Unassembled WGS sequence"/>
</dbReference>
<dbReference type="RefSeq" id="WP_072903122.1">
    <property type="nucleotide sequence ID" value="NZ_FRAD01000008.1"/>
</dbReference>
<dbReference type="STRING" id="1121331.SAMN02745248_01088"/>
<gene>
    <name evidence="1" type="ORF">SAMN02745248_01088</name>
</gene>
<organism evidence="1 2">
    <name type="scientific">Hathewaya proteolytica DSM 3090</name>
    <dbReference type="NCBI Taxonomy" id="1121331"/>
    <lineage>
        <taxon>Bacteria</taxon>
        <taxon>Bacillati</taxon>
        <taxon>Bacillota</taxon>
        <taxon>Clostridia</taxon>
        <taxon>Eubacteriales</taxon>
        <taxon>Clostridiaceae</taxon>
        <taxon>Hathewaya</taxon>
    </lineage>
</organism>
<dbReference type="NCBIfam" id="TIGR02841">
    <property type="entry name" value="spore_YyaC"/>
    <property type="match status" value="1"/>
</dbReference>
<dbReference type="AlphaFoldDB" id="A0A1M6MNL9"/>
<evidence type="ECO:0000313" key="1">
    <source>
        <dbReference type="EMBL" id="SHJ85105.1"/>
    </source>
</evidence>
<accession>A0A1M6MNL9</accession>
<reference evidence="1 2" key="1">
    <citation type="submission" date="2016-11" db="EMBL/GenBank/DDBJ databases">
        <authorList>
            <person name="Jaros S."/>
            <person name="Januszkiewicz K."/>
            <person name="Wedrychowicz H."/>
        </authorList>
    </citation>
    <scope>NUCLEOTIDE SEQUENCE [LARGE SCALE GENOMIC DNA]</scope>
    <source>
        <strain evidence="1 2">DSM 3090</strain>
    </source>
</reference>
<dbReference type="Pfam" id="PF06866">
    <property type="entry name" value="DUF1256"/>
    <property type="match status" value="1"/>
</dbReference>
<keyword evidence="2" id="KW-1185">Reference proteome</keyword>
<dbReference type="EMBL" id="FRAD01000008">
    <property type="protein sequence ID" value="SHJ85105.1"/>
    <property type="molecule type" value="Genomic_DNA"/>
</dbReference>
<dbReference type="InterPro" id="IPR009665">
    <property type="entry name" value="YyaC"/>
</dbReference>
<proteinExistence type="predicted"/>
<sequence length="204" mass="21955">MNKIVLNTCEPGCSHMLASNLSTILSPVIEENKHIVFLCIGTDRATGDCLGPLVGEKLKYRSKSNFSIVGNLSSPVHALNLSDVIKFINTTFSNPYIVAIDSALGSAENIGKIFIEEKSLTPGAALSKSLPAVGDLSITGIVNIYGAMEFMTLQSTRLYTVMTLADKISLGISTCIQKLSHSNTFNFMTNFSKPSLLSSEDERA</sequence>
<dbReference type="SUPFAM" id="SSF53163">
    <property type="entry name" value="HybD-like"/>
    <property type="match status" value="1"/>
</dbReference>
<dbReference type="InterPro" id="IPR023430">
    <property type="entry name" value="Pept_HybD-like_dom_sf"/>
</dbReference>
<evidence type="ECO:0000313" key="2">
    <source>
        <dbReference type="Proteomes" id="UP000183952"/>
    </source>
</evidence>
<dbReference type="OrthoDB" id="9815953at2"/>
<name>A0A1M6MNL9_9CLOT</name>